<dbReference type="KEGG" id="gax:Pan161_61990"/>
<evidence type="ECO:0008006" key="4">
    <source>
        <dbReference type="Google" id="ProtNLM"/>
    </source>
</evidence>
<keyword evidence="3" id="KW-1185">Reference proteome</keyword>
<dbReference type="Gene3D" id="1.10.10.1320">
    <property type="entry name" value="Anti-sigma factor, zinc-finger domain"/>
    <property type="match status" value="1"/>
</dbReference>
<proteinExistence type="predicted"/>
<gene>
    <name evidence="2" type="ORF">Pan161_61990</name>
</gene>
<accession>A0A517VNE0</accession>
<dbReference type="InterPro" id="IPR041916">
    <property type="entry name" value="Anti_sigma_zinc_sf"/>
</dbReference>
<keyword evidence="1" id="KW-0812">Transmembrane</keyword>
<evidence type="ECO:0000313" key="2">
    <source>
        <dbReference type="EMBL" id="QDT94503.1"/>
    </source>
</evidence>
<dbReference type="AlphaFoldDB" id="A0A517VNE0"/>
<evidence type="ECO:0000313" key="3">
    <source>
        <dbReference type="Proteomes" id="UP000316855"/>
    </source>
</evidence>
<keyword evidence="1" id="KW-1133">Transmembrane helix</keyword>
<protein>
    <recommendedName>
        <fullName evidence="4">Zinc-finger domain-containing protein</fullName>
    </recommendedName>
</protein>
<organism evidence="2 3">
    <name type="scientific">Gimesia algae</name>
    <dbReference type="NCBI Taxonomy" id="2527971"/>
    <lineage>
        <taxon>Bacteria</taxon>
        <taxon>Pseudomonadati</taxon>
        <taxon>Planctomycetota</taxon>
        <taxon>Planctomycetia</taxon>
        <taxon>Planctomycetales</taxon>
        <taxon>Planctomycetaceae</taxon>
        <taxon>Gimesia</taxon>
    </lineage>
</organism>
<sequence>MKKELNNQELEKLVAYLDGEVTEQEAIEVEQSLSTDEETRAHVDGLERTWELLDKLPIAKASQEFTDKTLSTIKTVQLEALAEEEQKRGGFLSRKSKQQLRRATIAAGWTLGLACSVLVGYLITNQWVPDESDPLLEEFSFIENLDTYSEVQSLEFLEALKKSGTFNEIAQQQKR</sequence>
<evidence type="ECO:0000256" key="1">
    <source>
        <dbReference type="SAM" id="Phobius"/>
    </source>
</evidence>
<feature type="transmembrane region" description="Helical" evidence="1">
    <location>
        <begin position="103"/>
        <end position="123"/>
    </location>
</feature>
<dbReference type="EMBL" id="CP036343">
    <property type="protein sequence ID" value="QDT94503.1"/>
    <property type="molecule type" value="Genomic_DNA"/>
</dbReference>
<dbReference type="Proteomes" id="UP000316855">
    <property type="component" value="Chromosome"/>
</dbReference>
<name>A0A517VNE0_9PLAN</name>
<dbReference type="RefSeq" id="WP_145232388.1">
    <property type="nucleotide sequence ID" value="NZ_CP036343.1"/>
</dbReference>
<dbReference type="OrthoDB" id="212532at2"/>
<reference evidence="2 3" key="1">
    <citation type="submission" date="2019-02" db="EMBL/GenBank/DDBJ databases">
        <title>Deep-cultivation of Planctomycetes and their phenomic and genomic characterization uncovers novel biology.</title>
        <authorList>
            <person name="Wiegand S."/>
            <person name="Jogler M."/>
            <person name="Boedeker C."/>
            <person name="Pinto D."/>
            <person name="Vollmers J."/>
            <person name="Rivas-Marin E."/>
            <person name="Kohn T."/>
            <person name="Peeters S.H."/>
            <person name="Heuer A."/>
            <person name="Rast P."/>
            <person name="Oberbeckmann S."/>
            <person name="Bunk B."/>
            <person name="Jeske O."/>
            <person name="Meyerdierks A."/>
            <person name="Storesund J.E."/>
            <person name="Kallscheuer N."/>
            <person name="Luecker S."/>
            <person name="Lage O.M."/>
            <person name="Pohl T."/>
            <person name="Merkel B.J."/>
            <person name="Hornburger P."/>
            <person name="Mueller R.-W."/>
            <person name="Bruemmer F."/>
            <person name="Labrenz M."/>
            <person name="Spormann A.M."/>
            <person name="Op den Camp H."/>
            <person name="Overmann J."/>
            <person name="Amann R."/>
            <person name="Jetten M.S.M."/>
            <person name="Mascher T."/>
            <person name="Medema M.H."/>
            <person name="Devos D.P."/>
            <person name="Kaster A.-K."/>
            <person name="Ovreas L."/>
            <person name="Rohde M."/>
            <person name="Galperin M.Y."/>
            <person name="Jogler C."/>
        </authorList>
    </citation>
    <scope>NUCLEOTIDE SEQUENCE [LARGE SCALE GENOMIC DNA]</scope>
    <source>
        <strain evidence="2 3">Pan161</strain>
    </source>
</reference>
<keyword evidence="1" id="KW-0472">Membrane</keyword>